<dbReference type="HAMAP" id="MF_00167">
    <property type="entry name" value="CsrA"/>
    <property type="match status" value="1"/>
</dbReference>
<keyword evidence="5 6" id="KW-0694">RNA-binding</keyword>
<dbReference type="Proteomes" id="UP000045545">
    <property type="component" value="Unassembled WGS sequence"/>
</dbReference>
<dbReference type="GO" id="GO:0045947">
    <property type="term" value="P:negative regulation of translational initiation"/>
    <property type="evidence" value="ECO:0007669"/>
    <property type="project" value="UniProtKB-UniRule"/>
</dbReference>
<comment type="function">
    <text evidence="6">A translational regulator that binds mRNA to regulate translation initiation and/or mRNA stability. Usually binds in the 5'-UTR at or near the Shine-Dalgarno sequence preventing ribosome-binding, thus repressing translation. Its main target seems to be the major flagellin gene, while its function is anatagonized by FliW.</text>
</comment>
<evidence type="ECO:0000256" key="1">
    <source>
        <dbReference type="ARBA" id="ARBA00022490"/>
    </source>
</evidence>
<keyword evidence="4 6" id="KW-0810">Translation regulation</keyword>
<accession>A0A0E4G9T7</accession>
<dbReference type="GO" id="GO:0005829">
    <property type="term" value="C:cytosol"/>
    <property type="evidence" value="ECO:0007669"/>
    <property type="project" value="TreeGrafter"/>
</dbReference>
<organism evidence="7 8">
    <name type="scientific">Syntrophomonas zehnderi OL-4</name>
    <dbReference type="NCBI Taxonomy" id="690567"/>
    <lineage>
        <taxon>Bacteria</taxon>
        <taxon>Bacillati</taxon>
        <taxon>Bacillota</taxon>
        <taxon>Clostridia</taxon>
        <taxon>Eubacteriales</taxon>
        <taxon>Syntrophomonadaceae</taxon>
        <taxon>Syntrophomonas</taxon>
    </lineage>
</organism>
<comment type="subunit">
    <text evidence="6">Homodimer; the beta-strands of each monomer intercalate to form a hydrophobic core, while the alpha-helices form wings that extend away from the core.</text>
</comment>
<dbReference type="InterPro" id="IPR003751">
    <property type="entry name" value="CsrA"/>
</dbReference>
<gene>
    <name evidence="6" type="primary">csrA</name>
    <name evidence="7" type="ORF">543</name>
</gene>
<name>A0A0E4G9T7_9FIRM</name>
<evidence type="ECO:0000256" key="2">
    <source>
        <dbReference type="ARBA" id="ARBA00022491"/>
    </source>
</evidence>
<dbReference type="SMR" id="A0A0E4G9T7"/>
<keyword evidence="2 6" id="KW-0678">Repressor</keyword>
<dbReference type="STRING" id="690567.543"/>
<reference evidence="7 8" key="1">
    <citation type="submission" date="2015-03" db="EMBL/GenBank/DDBJ databases">
        <authorList>
            <person name="Murphy D."/>
        </authorList>
    </citation>
    <scope>NUCLEOTIDE SEQUENCE [LARGE SCALE GENOMIC DNA]</scope>
    <source>
        <strain evidence="7 8">OL-4</strain>
    </source>
</reference>
<dbReference type="OrthoDB" id="9809061at2"/>
<dbReference type="Pfam" id="PF02599">
    <property type="entry name" value="CsrA"/>
    <property type="match status" value="1"/>
</dbReference>
<evidence type="ECO:0000313" key="7">
    <source>
        <dbReference type="EMBL" id="CFX12536.1"/>
    </source>
</evidence>
<dbReference type="GO" id="GO:0044781">
    <property type="term" value="P:bacterial-type flagellum organization"/>
    <property type="evidence" value="ECO:0007669"/>
    <property type="project" value="UniProtKB-KW"/>
</dbReference>
<keyword evidence="1 6" id="KW-0963">Cytoplasm</keyword>
<dbReference type="Gene3D" id="2.60.40.4380">
    <property type="entry name" value="Translational regulator CsrA"/>
    <property type="match status" value="1"/>
</dbReference>
<evidence type="ECO:0000256" key="6">
    <source>
        <dbReference type="HAMAP-Rule" id="MF_00167"/>
    </source>
</evidence>
<dbReference type="SUPFAM" id="SSF117130">
    <property type="entry name" value="CsrA-like"/>
    <property type="match status" value="1"/>
</dbReference>
<dbReference type="InterPro" id="IPR036107">
    <property type="entry name" value="CsrA_sf"/>
</dbReference>
<dbReference type="RefSeq" id="WP_046495494.1">
    <property type="nucleotide sequence ID" value="NZ_CGIH01000005.1"/>
</dbReference>
<dbReference type="FunFam" id="2.60.40.4380:FF:000002">
    <property type="entry name" value="Translational regulator CsrA"/>
    <property type="match status" value="1"/>
</dbReference>
<comment type="similarity">
    <text evidence="6">Belongs to the CsrA/RsmA family.</text>
</comment>
<evidence type="ECO:0000256" key="5">
    <source>
        <dbReference type="ARBA" id="ARBA00022884"/>
    </source>
</evidence>
<evidence type="ECO:0000256" key="4">
    <source>
        <dbReference type="ARBA" id="ARBA00022845"/>
    </source>
</evidence>
<dbReference type="GO" id="GO:0006402">
    <property type="term" value="P:mRNA catabolic process"/>
    <property type="evidence" value="ECO:0007669"/>
    <property type="project" value="InterPro"/>
</dbReference>
<dbReference type="NCBIfam" id="NF002469">
    <property type="entry name" value="PRK01712.1"/>
    <property type="match status" value="1"/>
</dbReference>
<keyword evidence="3 6" id="KW-1005">Bacterial flagellum biogenesis</keyword>
<evidence type="ECO:0000256" key="3">
    <source>
        <dbReference type="ARBA" id="ARBA00022795"/>
    </source>
</evidence>
<dbReference type="NCBIfam" id="TIGR00202">
    <property type="entry name" value="csrA"/>
    <property type="match status" value="1"/>
</dbReference>
<evidence type="ECO:0000313" key="8">
    <source>
        <dbReference type="Proteomes" id="UP000045545"/>
    </source>
</evidence>
<proteinExistence type="inferred from homology"/>
<dbReference type="PANTHER" id="PTHR34984:SF1">
    <property type="entry name" value="CARBON STORAGE REGULATOR"/>
    <property type="match status" value="1"/>
</dbReference>
<dbReference type="EMBL" id="CGIH01000005">
    <property type="protein sequence ID" value="CFX12536.1"/>
    <property type="molecule type" value="Genomic_DNA"/>
</dbReference>
<dbReference type="AlphaFoldDB" id="A0A0E4G9T7"/>
<protein>
    <recommendedName>
        <fullName evidence="6">Translational regulator CsrA</fullName>
    </recommendedName>
</protein>
<keyword evidence="8" id="KW-1185">Reference proteome</keyword>
<sequence length="74" mass="8352">MLILSRRKGESLIIGDNIAISVIDVQGDIVKIGIDAPRSVSVYRQEIYTEIQAANREAQKNLPTVEQLKKMREK</sequence>
<dbReference type="GO" id="GO:1902208">
    <property type="term" value="P:regulation of bacterial-type flagellum assembly"/>
    <property type="evidence" value="ECO:0007669"/>
    <property type="project" value="UniProtKB-UniRule"/>
</dbReference>
<comment type="subcellular location">
    <subcellularLocation>
        <location evidence="6">Cytoplasm</location>
    </subcellularLocation>
</comment>
<dbReference type="GO" id="GO:0006109">
    <property type="term" value="P:regulation of carbohydrate metabolic process"/>
    <property type="evidence" value="ECO:0007669"/>
    <property type="project" value="InterPro"/>
</dbReference>
<dbReference type="GO" id="GO:0048027">
    <property type="term" value="F:mRNA 5'-UTR binding"/>
    <property type="evidence" value="ECO:0007669"/>
    <property type="project" value="UniProtKB-UniRule"/>
</dbReference>
<dbReference type="PANTHER" id="PTHR34984">
    <property type="entry name" value="CARBON STORAGE REGULATOR"/>
    <property type="match status" value="1"/>
</dbReference>